<name>A0A401YTH6_9ACTN</name>
<dbReference type="Proteomes" id="UP000286931">
    <property type="component" value="Unassembled WGS sequence"/>
</dbReference>
<organism evidence="2 3">
    <name type="scientific">Embleya hyalina</name>
    <dbReference type="NCBI Taxonomy" id="516124"/>
    <lineage>
        <taxon>Bacteria</taxon>
        <taxon>Bacillati</taxon>
        <taxon>Actinomycetota</taxon>
        <taxon>Actinomycetes</taxon>
        <taxon>Kitasatosporales</taxon>
        <taxon>Streptomycetaceae</taxon>
        <taxon>Embleya</taxon>
    </lineage>
</organism>
<dbReference type="AlphaFoldDB" id="A0A401YTH6"/>
<feature type="region of interest" description="Disordered" evidence="1">
    <location>
        <begin position="215"/>
        <end position="277"/>
    </location>
</feature>
<feature type="compositionally biased region" description="Basic residues" evidence="1">
    <location>
        <begin position="233"/>
        <end position="270"/>
    </location>
</feature>
<keyword evidence="3" id="KW-1185">Reference proteome</keyword>
<feature type="compositionally biased region" description="Basic residues" evidence="1">
    <location>
        <begin position="78"/>
        <end position="89"/>
    </location>
</feature>
<evidence type="ECO:0000256" key="1">
    <source>
        <dbReference type="SAM" id="MobiDB-lite"/>
    </source>
</evidence>
<reference evidence="2 3" key="1">
    <citation type="submission" date="2018-12" db="EMBL/GenBank/DDBJ databases">
        <title>Draft genome sequence of Embleya hyalina NBRC 13850T.</title>
        <authorList>
            <person name="Komaki H."/>
            <person name="Hosoyama A."/>
            <person name="Kimura A."/>
            <person name="Ichikawa N."/>
            <person name="Tamura T."/>
        </authorList>
    </citation>
    <scope>NUCLEOTIDE SEQUENCE [LARGE SCALE GENOMIC DNA]</scope>
    <source>
        <strain evidence="2 3">NBRC 13850</strain>
    </source>
</reference>
<protein>
    <submittedName>
        <fullName evidence="2">Uncharacterized protein</fullName>
    </submittedName>
</protein>
<feature type="compositionally biased region" description="Low complexity" evidence="1">
    <location>
        <begin position="299"/>
        <end position="313"/>
    </location>
</feature>
<feature type="region of interest" description="Disordered" evidence="1">
    <location>
        <begin position="290"/>
        <end position="358"/>
    </location>
</feature>
<dbReference type="EMBL" id="BIFH01000025">
    <property type="protein sequence ID" value="GCD97855.1"/>
    <property type="molecule type" value="Genomic_DNA"/>
</dbReference>
<evidence type="ECO:0000313" key="2">
    <source>
        <dbReference type="EMBL" id="GCD97855.1"/>
    </source>
</evidence>
<accession>A0A401YTH6</accession>
<evidence type="ECO:0000313" key="3">
    <source>
        <dbReference type="Proteomes" id="UP000286931"/>
    </source>
</evidence>
<feature type="region of interest" description="Disordered" evidence="1">
    <location>
        <begin position="26"/>
        <end position="46"/>
    </location>
</feature>
<feature type="region of interest" description="Disordered" evidence="1">
    <location>
        <begin position="384"/>
        <end position="446"/>
    </location>
</feature>
<feature type="compositionally biased region" description="Basic and acidic residues" evidence="1">
    <location>
        <begin position="220"/>
        <end position="232"/>
    </location>
</feature>
<feature type="compositionally biased region" description="Basic residues" evidence="1">
    <location>
        <begin position="163"/>
        <end position="173"/>
    </location>
</feature>
<feature type="compositionally biased region" description="Basic residues" evidence="1">
    <location>
        <begin position="389"/>
        <end position="399"/>
    </location>
</feature>
<gene>
    <name evidence="2" type="ORF">EHYA_05552</name>
</gene>
<sequence length="446" mass="48328">MRTGSARDTAIRGLGPRRVRVRTLPLADREQARASSPGYTVGRPVPCVGAPFGGMAGRRRAGVRRGAPCSPRSAVGRCRCRGRPTRRTRSTTPVPRTREDRPSRWPWPGPATRTGSWTRCAAPRASPGRTRSPPIPPGRRSSCSPRPCPGSPTTSHVAARPRWAGRRTRRPARRSWTARGRVRARHRSRRSAAGDLRARRDADVARRPVRGELQRQCLADQRRAPAGRLREGVRRHRRAALAAHARRDRGRLRRGRPGRAARRGSPRNRRGASTSSWSATIGVCRSRAGRASWGCGTSSRPTGRRPAAATRTSRPVRRTSRPSAGTTALPRRTDPVGILPVREPPIRTPRRPDPAVLPRTMGEFPILRAGHPGLTRATGDHAARVRASMGRRPRHGSRIARRDGAGCDLRGSAGRGPPGSPALSATVNGRGSAHTAPTRAAGGECP</sequence>
<feature type="region of interest" description="Disordered" evidence="1">
    <location>
        <begin position="58"/>
        <end position="203"/>
    </location>
</feature>
<comment type="caution">
    <text evidence="2">The sequence shown here is derived from an EMBL/GenBank/DDBJ whole genome shotgun (WGS) entry which is preliminary data.</text>
</comment>
<proteinExistence type="predicted"/>
<feature type="compositionally biased region" description="Low complexity" evidence="1">
    <location>
        <begin position="126"/>
        <end position="162"/>
    </location>
</feature>
<feature type="compositionally biased region" description="Basic residues" evidence="1">
    <location>
        <begin position="180"/>
        <end position="190"/>
    </location>
</feature>